<dbReference type="PROSITE" id="PS50835">
    <property type="entry name" value="IG_LIKE"/>
    <property type="match status" value="1"/>
</dbReference>
<accession>A0AAV1ZH27</accession>
<organism evidence="2 3">
    <name type="scientific">Larinioides sclopetarius</name>
    <dbReference type="NCBI Taxonomy" id="280406"/>
    <lineage>
        <taxon>Eukaryota</taxon>
        <taxon>Metazoa</taxon>
        <taxon>Ecdysozoa</taxon>
        <taxon>Arthropoda</taxon>
        <taxon>Chelicerata</taxon>
        <taxon>Arachnida</taxon>
        <taxon>Araneae</taxon>
        <taxon>Araneomorphae</taxon>
        <taxon>Entelegynae</taxon>
        <taxon>Araneoidea</taxon>
        <taxon>Araneidae</taxon>
        <taxon>Larinioides</taxon>
    </lineage>
</organism>
<gene>
    <name evidence="2" type="ORF">LARSCL_LOCUS5233</name>
</gene>
<name>A0AAV1ZH27_9ARAC</name>
<evidence type="ECO:0000259" key="1">
    <source>
        <dbReference type="PROSITE" id="PS50835"/>
    </source>
</evidence>
<dbReference type="InterPro" id="IPR013783">
    <property type="entry name" value="Ig-like_fold"/>
</dbReference>
<dbReference type="EMBL" id="CAXIEN010000047">
    <property type="protein sequence ID" value="CAL1270326.1"/>
    <property type="molecule type" value="Genomic_DNA"/>
</dbReference>
<feature type="domain" description="Ig-like" evidence="1">
    <location>
        <begin position="73"/>
        <end position="166"/>
    </location>
</feature>
<dbReference type="InterPro" id="IPR007110">
    <property type="entry name" value="Ig-like_dom"/>
</dbReference>
<proteinExistence type="predicted"/>
<dbReference type="InterPro" id="IPR036179">
    <property type="entry name" value="Ig-like_dom_sf"/>
</dbReference>
<comment type="caution">
    <text evidence="2">The sequence shown here is derived from an EMBL/GenBank/DDBJ whole genome shotgun (WGS) entry which is preliminary data.</text>
</comment>
<sequence length="229" mass="25060">MMRMAGAEMEITQTKAPNTKHPKGNLESPFGQKQPNCMMRMFTLLPSPIFVPSIFILVTEDLSVMSFSEHRAPTFTIEPPNKVMFLNSSGESVHCAALGNPRPSISWVLADGTAVQDLPGLRLALANGTLLFLPFMAESYRQDIHASTYRCVASNLVGKISSRDIRIRAEVLLGGQGPKTNGWKATSGMNKALLLVAMVHSQEMTDAISLSWCKNLSRTDTCRDCGAWA</sequence>
<dbReference type="Gene3D" id="2.60.40.10">
    <property type="entry name" value="Immunoglobulins"/>
    <property type="match status" value="1"/>
</dbReference>
<dbReference type="SUPFAM" id="SSF48726">
    <property type="entry name" value="Immunoglobulin"/>
    <property type="match status" value="1"/>
</dbReference>
<reference evidence="2 3" key="1">
    <citation type="submission" date="2024-04" db="EMBL/GenBank/DDBJ databases">
        <authorList>
            <person name="Rising A."/>
            <person name="Reimegard J."/>
            <person name="Sonavane S."/>
            <person name="Akerstrom W."/>
            <person name="Nylinder S."/>
            <person name="Hedman E."/>
            <person name="Kallberg Y."/>
        </authorList>
    </citation>
    <scope>NUCLEOTIDE SEQUENCE [LARGE SCALE GENOMIC DNA]</scope>
</reference>
<evidence type="ECO:0000313" key="3">
    <source>
        <dbReference type="Proteomes" id="UP001497382"/>
    </source>
</evidence>
<keyword evidence="3" id="KW-1185">Reference proteome</keyword>
<dbReference type="Proteomes" id="UP001497382">
    <property type="component" value="Unassembled WGS sequence"/>
</dbReference>
<dbReference type="AlphaFoldDB" id="A0AAV1ZH27"/>
<evidence type="ECO:0000313" key="2">
    <source>
        <dbReference type="EMBL" id="CAL1270326.1"/>
    </source>
</evidence>
<protein>
    <recommendedName>
        <fullName evidence="1">Ig-like domain-containing protein</fullName>
    </recommendedName>
</protein>